<keyword evidence="2" id="KW-1185">Reference proteome</keyword>
<feature type="non-terminal residue" evidence="1">
    <location>
        <position position="151"/>
    </location>
</feature>
<protein>
    <submittedName>
        <fullName evidence="1">Uncharacterized protein</fullName>
    </submittedName>
</protein>
<accession>A0A7D9MGM6</accession>
<reference evidence="1" key="1">
    <citation type="submission" date="2020-04" db="EMBL/GenBank/DDBJ databases">
        <authorList>
            <person name="Alioto T."/>
            <person name="Alioto T."/>
            <person name="Gomez Garrido J."/>
        </authorList>
    </citation>
    <scope>NUCLEOTIDE SEQUENCE</scope>
    <source>
        <strain evidence="1">A484AB</strain>
    </source>
</reference>
<organism evidence="1 2">
    <name type="scientific">Paramuricea clavata</name>
    <name type="common">Red gorgonian</name>
    <name type="synonym">Violescent sea-whip</name>
    <dbReference type="NCBI Taxonomy" id="317549"/>
    <lineage>
        <taxon>Eukaryota</taxon>
        <taxon>Metazoa</taxon>
        <taxon>Cnidaria</taxon>
        <taxon>Anthozoa</taxon>
        <taxon>Octocorallia</taxon>
        <taxon>Malacalcyonacea</taxon>
        <taxon>Plexauridae</taxon>
        <taxon>Paramuricea</taxon>
    </lineage>
</organism>
<dbReference type="AlphaFoldDB" id="A0A7D9MGM6"/>
<dbReference type="Proteomes" id="UP001152795">
    <property type="component" value="Unassembled WGS sequence"/>
</dbReference>
<name>A0A7D9MGM6_PARCT</name>
<comment type="caution">
    <text evidence="1">The sequence shown here is derived from an EMBL/GenBank/DDBJ whole genome shotgun (WGS) entry which is preliminary data.</text>
</comment>
<evidence type="ECO:0000313" key="1">
    <source>
        <dbReference type="EMBL" id="CAB4045874.1"/>
    </source>
</evidence>
<proteinExistence type="predicted"/>
<dbReference type="EMBL" id="CACRXK020042694">
    <property type="protein sequence ID" value="CAB4045874.1"/>
    <property type="molecule type" value="Genomic_DNA"/>
</dbReference>
<sequence>MEVTAQDQKFAGLLRLLDEATSSLLAAITRARPINPYDESKLLLIKHFSLSTFDRVKAYLEATPTHEEKLAMFSSRTEVLIDDVSMNDVRKYCVLRHAPPQVRLQLAGSRFDSLPLEDLVNEADILTQRANLDALAVAAVFSKGKNKNKKK</sequence>
<evidence type="ECO:0000313" key="2">
    <source>
        <dbReference type="Proteomes" id="UP001152795"/>
    </source>
</evidence>
<gene>
    <name evidence="1" type="ORF">PACLA_8A038064</name>
</gene>